<keyword evidence="1" id="KW-0472">Membrane</keyword>
<organism evidence="3 4">
    <name type="scientific">Catellatospora bangladeshensis</name>
    <dbReference type="NCBI Taxonomy" id="310355"/>
    <lineage>
        <taxon>Bacteria</taxon>
        <taxon>Bacillati</taxon>
        <taxon>Actinomycetota</taxon>
        <taxon>Actinomycetes</taxon>
        <taxon>Micromonosporales</taxon>
        <taxon>Micromonosporaceae</taxon>
        <taxon>Catellatospora</taxon>
    </lineage>
</organism>
<dbReference type="PANTHER" id="PTHR33627:SF1">
    <property type="entry name" value="TRANSPOSASE"/>
    <property type="match status" value="1"/>
</dbReference>
<evidence type="ECO:0000313" key="4">
    <source>
        <dbReference type="Proteomes" id="UP000601223"/>
    </source>
</evidence>
<keyword evidence="1" id="KW-1133">Transmembrane helix</keyword>
<keyword evidence="4" id="KW-1185">Reference proteome</keyword>
<dbReference type="EMBL" id="BONF01000011">
    <property type="protein sequence ID" value="GIF80855.1"/>
    <property type="molecule type" value="Genomic_DNA"/>
</dbReference>
<dbReference type="Pfam" id="PF13546">
    <property type="entry name" value="DDE_5"/>
    <property type="match status" value="1"/>
</dbReference>
<dbReference type="InterPro" id="IPR039365">
    <property type="entry name" value="IS701-like"/>
</dbReference>
<reference evidence="3 4" key="1">
    <citation type="submission" date="2021-01" db="EMBL/GenBank/DDBJ databases">
        <title>Whole genome shotgun sequence of Catellatospora bangladeshensis NBRC 107357.</title>
        <authorList>
            <person name="Komaki H."/>
            <person name="Tamura T."/>
        </authorList>
    </citation>
    <scope>NUCLEOTIDE SEQUENCE [LARGE SCALE GENOMIC DNA]</scope>
    <source>
        <strain evidence="3 4">NBRC 107357</strain>
    </source>
</reference>
<dbReference type="InterPro" id="IPR012337">
    <property type="entry name" value="RNaseH-like_sf"/>
</dbReference>
<name>A0A8J3NJW0_9ACTN</name>
<evidence type="ECO:0000313" key="3">
    <source>
        <dbReference type="EMBL" id="GIF80855.1"/>
    </source>
</evidence>
<feature type="domain" description="Transposase IS701-like DDE" evidence="2">
    <location>
        <begin position="34"/>
        <end position="240"/>
    </location>
</feature>
<evidence type="ECO:0000256" key="1">
    <source>
        <dbReference type="SAM" id="Phobius"/>
    </source>
</evidence>
<dbReference type="NCBIfam" id="NF033540">
    <property type="entry name" value="transpos_IS701"/>
    <property type="match status" value="1"/>
</dbReference>
<dbReference type="AlphaFoldDB" id="A0A8J3NJW0"/>
<keyword evidence="1" id="KW-0812">Transmembrane</keyword>
<protein>
    <submittedName>
        <fullName evidence="3">Transposase</fullName>
    </submittedName>
</protein>
<evidence type="ECO:0000259" key="2">
    <source>
        <dbReference type="Pfam" id="PF13546"/>
    </source>
</evidence>
<dbReference type="InterPro" id="IPR038721">
    <property type="entry name" value="IS701-like_DDE_dom"/>
</dbReference>
<dbReference type="PANTHER" id="PTHR33627">
    <property type="entry name" value="TRANSPOSASE"/>
    <property type="match status" value="1"/>
</dbReference>
<feature type="transmembrane region" description="Helical" evidence="1">
    <location>
        <begin position="354"/>
        <end position="376"/>
    </location>
</feature>
<comment type="caution">
    <text evidence="3">The sequence shown here is derived from an EMBL/GenBank/DDBJ whole genome shotgun (WGS) entry which is preliminary data.</text>
</comment>
<dbReference type="Proteomes" id="UP000601223">
    <property type="component" value="Unassembled WGS sequence"/>
</dbReference>
<accession>A0A8J3NJW0</accession>
<dbReference type="SUPFAM" id="SSF53098">
    <property type="entry name" value="Ribonuclease H-like"/>
    <property type="match status" value="1"/>
</dbReference>
<sequence length="439" mass="49080">MDKSISKTVAAAHSVGPAASRVFDEVMARIAGRFTRVEPRLVARDFVRALLTALDRKNCWQLAEAAGHARPSRMQRLLREAVWDAEVVAADLRSLVVDGLAHPDAVLVVDETGFLKKGVCSVGVQRQYCGTAGRIENSQVAVFLAYASPRGRALVDRRLYVPKSWTVDADRCRQAGIPPSLEFATKPALAVQMIDAAVAAGVRVGFVTADEAYGRDPALRQRLRELGIGYVLAVARNHYAQVTTVVKERVDVTESWLSELAWQRRSCGPGSKGERFYDWAWVGIHDDGPGLHSLLIRRNSDGDLAFYRCWTPRPAPLGTLVRVAGSRWTVEETFQIAKGQVGLDQYQCRNWTSWHRFTILAMLALAVLTLTTLALASTTTTEMVALTVAETRRLINALHHTPPDIAHLLRWSYWRRRHQALARTSHYRRRELQQLSRQT</sequence>
<proteinExistence type="predicted"/>
<gene>
    <name evidence="3" type="ORF">Cba03nite_22040</name>
</gene>